<proteinExistence type="inferred from homology"/>
<dbReference type="RefSeq" id="WP_130481541.1">
    <property type="nucleotide sequence ID" value="NZ_SGWV01000008.1"/>
</dbReference>
<comment type="similarity">
    <text evidence="1 2">Belongs to the phD/YefM antitoxin family.</text>
</comment>
<comment type="function">
    <text evidence="2">Antitoxin component of a type II toxin-antitoxin (TA) system.</text>
</comment>
<dbReference type="AlphaFoldDB" id="A0A4Q7LQZ1"/>
<dbReference type="SUPFAM" id="SSF143120">
    <property type="entry name" value="YefM-like"/>
    <property type="match status" value="1"/>
</dbReference>
<evidence type="ECO:0000313" key="4">
    <source>
        <dbReference type="EMBL" id="RZS57134.1"/>
    </source>
</evidence>
<accession>A0A4Q7LQZ1</accession>
<dbReference type="Proteomes" id="UP000293433">
    <property type="component" value="Unassembled WGS sequence"/>
</dbReference>
<feature type="compositionally biased region" description="Basic and acidic residues" evidence="3">
    <location>
        <begin position="84"/>
        <end position="93"/>
    </location>
</feature>
<dbReference type="Gene3D" id="3.40.1620.10">
    <property type="entry name" value="YefM-like domain"/>
    <property type="match status" value="1"/>
</dbReference>
<sequence length="129" mass="14142">MDSIPYSEVRARLAETLKQLEVRDEPIFISRRGQPAGVLMSVAQYQRLQGGPSGFGEALLAWRARHAEELATEADDGSWEDPFADVRDRRIDGGRPPIDFTELLGDEPEGAASSEPSGGPAQPGRRKRP</sequence>
<feature type="compositionally biased region" description="Acidic residues" evidence="3">
    <location>
        <begin position="73"/>
        <end position="83"/>
    </location>
</feature>
<evidence type="ECO:0000256" key="1">
    <source>
        <dbReference type="ARBA" id="ARBA00009981"/>
    </source>
</evidence>
<comment type="caution">
    <text evidence="4">The sequence shown here is derived from an EMBL/GenBank/DDBJ whole genome shotgun (WGS) entry which is preliminary data.</text>
</comment>
<protein>
    <recommendedName>
        <fullName evidence="2">Antitoxin</fullName>
    </recommendedName>
</protein>
<reference evidence="4 5" key="1">
    <citation type="submission" date="2019-02" db="EMBL/GenBank/DDBJ databases">
        <title>Genomic Encyclopedia of Type Strains, Phase IV (KMG-IV): sequencing the most valuable type-strain genomes for metagenomic binning, comparative biology and taxonomic classification.</title>
        <authorList>
            <person name="Goeker M."/>
        </authorList>
    </citation>
    <scope>NUCLEOTIDE SEQUENCE [LARGE SCALE GENOMIC DNA]</scope>
    <source>
        <strain evidence="4 5">DSM 10617</strain>
    </source>
</reference>
<gene>
    <name evidence="4" type="ORF">EV685_1699</name>
</gene>
<organism evidence="4 5">
    <name type="scientific">Sphaerotilus mobilis</name>
    <dbReference type="NCBI Taxonomy" id="47994"/>
    <lineage>
        <taxon>Bacteria</taxon>
        <taxon>Pseudomonadati</taxon>
        <taxon>Pseudomonadota</taxon>
        <taxon>Betaproteobacteria</taxon>
        <taxon>Burkholderiales</taxon>
        <taxon>Sphaerotilaceae</taxon>
        <taxon>Sphaerotilus</taxon>
    </lineage>
</organism>
<evidence type="ECO:0000256" key="3">
    <source>
        <dbReference type="SAM" id="MobiDB-lite"/>
    </source>
</evidence>
<dbReference type="InterPro" id="IPR036165">
    <property type="entry name" value="YefM-like_sf"/>
</dbReference>
<dbReference type="NCBIfam" id="TIGR01552">
    <property type="entry name" value="phd_fam"/>
    <property type="match status" value="1"/>
</dbReference>
<evidence type="ECO:0000256" key="2">
    <source>
        <dbReference type="RuleBase" id="RU362080"/>
    </source>
</evidence>
<evidence type="ECO:0000313" key="5">
    <source>
        <dbReference type="Proteomes" id="UP000293433"/>
    </source>
</evidence>
<name>A0A4Q7LQZ1_9BURK</name>
<feature type="region of interest" description="Disordered" evidence="3">
    <location>
        <begin position="73"/>
        <end position="129"/>
    </location>
</feature>
<dbReference type="InterPro" id="IPR006442">
    <property type="entry name" value="Antitoxin_Phd/YefM"/>
</dbReference>
<dbReference type="EMBL" id="SGWV01000008">
    <property type="protein sequence ID" value="RZS57134.1"/>
    <property type="molecule type" value="Genomic_DNA"/>
</dbReference>
<dbReference type="OrthoDB" id="9802003at2"/>
<dbReference type="Pfam" id="PF02604">
    <property type="entry name" value="PhdYeFM_antitox"/>
    <property type="match status" value="1"/>
</dbReference>
<keyword evidence="5" id="KW-1185">Reference proteome</keyword>